<evidence type="ECO:0000313" key="3">
    <source>
        <dbReference type="Proteomes" id="UP000322245"/>
    </source>
</evidence>
<organism evidence="2 3">
    <name type="scientific">Cryptococcus floricola</name>
    <dbReference type="NCBI Taxonomy" id="2591691"/>
    <lineage>
        <taxon>Eukaryota</taxon>
        <taxon>Fungi</taxon>
        <taxon>Dikarya</taxon>
        <taxon>Basidiomycota</taxon>
        <taxon>Agaricomycotina</taxon>
        <taxon>Tremellomycetes</taxon>
        <taxon>Tremellales</taxon>
        <taxon>Cryptococcaceae</taxon>
        <taxon>Cryptococcus</taxon>
    </lineage>
</organism>
<sequence length="101" mass="11116">MANKNPFSDVYALGTLGRSKNDIKAPQPSVDDAYSTTTNHSNFAASAASVNSRTHLNPGATFESVKIHAQPDRVRNYERIVLIVIYALAIIVFWSGCFAKW</sequence>
<name>A0A5D3AP39_9TREE</name>
<keyword evidence="1" id="KW-0472">Membrane</keyword>
<proteinExistence type="predicted"/>
<keyword evidence="1" id="KW-1133">Transmembrane helix</keyword>
<accession>A0A5D3AP39</accession>
<comment type="caution">
    <text evidence="2">The sequence shown here is derived from an EMBL/GenBank/DDBJ whole genome shotgun (WGS) entry which is preliminary data.</text>
</comment>
<feature type="transmembrane region" description="Helical" evidence="1">
    <location>
        <begin position="80"/>
        <end position="99"/>
    </location>
</feature>
<keyword evidence="1" id="KW-0812">Transmembrane</keyword>
<protein>
    <submittedName>
        <fullName evidence="2">Uncharacterized protein</fullName>
    </submittedName>
</protein>
<evidence type="ECO:0000313" key="2">
    <source>
        <dbReference type="EMBL" id="TYJ52458.1"/>
    </source>
</evidence>
<dbReference type="AlphaFoldDB" id="A0A5D3AP39"/>
<dbReference type="Proteomes" id="UP000322245">
    <property type="component" value="Unassembled WGS sequence"/>
</dbReference>
<reference evidence="2 3" key="1">
    <citation type="submission" date="2017-05" db="EMBL/GenBank/DDBJ databases">
        <title>The Genome Sequence of Tsuchiyaea wingfieldii DSM 27421.</title>
        <authorList>
            <person name="Cuomo C."/>
            <person name="Passer A."/>
            <person name="Billmyre B."/>
            <person name="Heitman J."/>
        </authorList>
    </citation>
    <scope>NUCLEOTIDE SEQUENCE [LARGE SCALE GENOMIC DNA]</scope>
    <source>
        <strain evidence="2 3">DSM 27421</strain>
    </source>
</reference>
<dbReference type="EMBL" id="NIDF01000133">
    <property type="protein sequence ID" value="TYJ52458.1"/>
    <property type="molecule type" value="Genomic_DNA"/>
</dbReference>
<gene>
    <name evidence="2" type="ORF">B9479_006933</name>
</gene>
<evidence type="ECO:0000256" key="1">
    <source>
        <dbReference type="SAM" id="Phobius"/>
    </source>
</evidence>
<keyword evidence="3" id="KW-1185">Reference proteome</keyword>